<dbReference type="Gene3D" id="3.60.21.10">
    <property type="match status" value="1"/>
</dbReference>
<dbReference type="Proteomes" id="UP001418796">
    <property type="component" value="Unassembled WGS sequence"/>
</dbReference>
<name>A0ABU9VFA9_9BACI</name>
<dbReference type="PANTHER" id="PTHR43143">
    <property type="entry name" value="METALLOPHOSPHOESTERASE, CALCINEURIN SUPERFAMILY"/>
    <property type="match status" value="1"/>
</dbReference>
<comment type="caution">
    <text evidence="3">The sequence shown here is derived from an EMBL/GenBank/DDBJ whole genome shotgun (WGS) entry which is preliminary data.</text>
</comment>
<evidence type="ECO:0000256" key="1">
    <source>
        <dbReference type="SAM" id="SignalP"/>
    </source>
</evidence>
<evidence type="ECO:0000259" key="2">
    <source>
        <dbReference type="Pfam" id="PF00149"/>
    </source>
</evidence>
<evidence type="ECO:0000313" key="4">
    <source>
        <dbReference type="Proteomes" id="UP001418796"/>
    </source>
</evidence>
<keyword evidence="4" id="KW-1185">Reference proteome</keyword>
<accession>A0ABU9VFA9</accession>
<organism evidence="3 4">
    <name type="scientific">Alkalicoccobacillus gibsonii</name>
    <dbReference type="NCBI Taxonomy" id="79881"/>
    <lineage>
        <taxon>Bacteria</taxon>
        <taxon>Bacillati</taxon>
        <taxon>Bacillota</taxon>
        <taxon>Bacilli</taxon>
        <taxon>Bacillales</taxon>
        <taxon>Bacillaceae</taxon>
        <taxon>Alkalicoccobacillus</taxon>
    </lineage>
</organism>
<dbReference type="RefSeq" id="WP_246483354.1">
    <property type="nucleotide sequence ID" value="NZ_JAEUZA010000005.1"/>
</dbReference>
<dbReference type="SUPFAM" id="SSF56300">
    <property type="entry name" value="Metallo-dependent phosphatases"/>
    <property type="match status" value="1"/>
</dbReference>
<dbReference type="EMBL" id="JBCITK010000001">
    <property type="protein sequence ID" value="MEN0642591.1"/>
    <property type="molecule type" value="Genomic_DNA"/>
</dbReference>
<protein>
    <submittedName>
        <fullName evidence="3">Metallophosphoesterase</fullName>
    </submittedName>
</protein>
<feature type="domain" description="Calcineurin-like phosphoesterase" evidence="2">
    <location>
        <begin position="37"/>
        <end position="232"/>
    </location>
</feature>
<dbReference type="InterPro" id="IPR029052">
    <property type="entry name" value="Metallo-depent_PP-like"/>
</dbReference>
<dbReference type="Pfam" id="PF00149">
    <property type="entry name" value="Metallophos"/>
    <property type="match status" value="1"/>
</dbReference>
<dbReference type="PANTHER" id="PTHR43143:SF5">
    <property type="entry name" value="SECRETED PROTEIN"/>
    <property type="match status" value="1"/>
</dbReference>
<gene>
    <name evidence="3" type="ORF">MKY91_05395</name>
</gene>
<evidence type="ECO:0000313" key="3">
    <source>
        <dbReference type="EMBL" id="MEN0642591.1"/>
    </source>
</evidence>
<reference evidence="3 4" key="1">
    <citation type="submission" date="2024-03" db="EMBL/GenBank/DDBJ databases">
        <title>Bacilli Hybrid Assemblies.</title>
        <authorList>
            <person name="Kovac J."/>
        </authorList>
    </citation>
    <scope>NUCLEOTIDE SEQUENCE [LARGE SCALE GENOMIC DNA]</scope>
    <source>
        <strain evidence="3 4">FSL R7-0666</strain>
    </source>
</reference>
<feature type="signal peptide" evidence="1">
    <location>
        <begin position="1"/>
        <end position="28"/>
    </location>
</feature>
<feature type="chain" id="PRO_5045177438" evidence="1">
    <location>
        <begin position="29"/>
        <end position="316"/>
    </location>
</feature>
<proteinExistence type="predicted"/>
<dbReference type="InterPro" id="IPR004843">
    <property type="entry name" value="Calcineurin-like_PHP"/>
</dbReference>
<sequence>MTLMGTRICLIFFIISMITVCQSSVDHAEASSTSDTIVWMTDTQYYAKEYPEIFFKMTDWIKENQVPHQIKYAVHTGDIIDQYQEKDQWKTAHKALKKLDHSPIPYGVLAGNHDVGHSRVDYEKYSHYFGDKRFKHQKEFAGSDQNNRNHFDLVTVGDRDLLMLYLGWGMTDKDLEWAHSVLNNYPDRIVFLNVHEYLKADGTRSEQGELLFKELVAKHASIHVVLCGHYHGANKKVDRFDDDGDGKPDRTVYQLLADYQSGPMGGQGYLRLLSIPSNSTEVTVKTYSPFLDQYNFYKDTELEKDQFTIHLPLSVK</sequence>
<keyword evidence="1" id="KW-0732">Signal</keyword>
<dbReference type="InterPro" id="IPR051918">
    <property type="entry name" value="STPP_CPPED1"/>
</dbReference>